<sequence length="355" mass="40910">MTTIGIPLKLLHEATGHTVSCELDDGTVYRGKLAEAEDNMNIQLRDITVTARDGRVSHMDYLYIRGSHIRFFVVPDMLRNAPMFRSRAVRGRGIGLARGRATKIEEKRILRIYCFWKLTLLKGLTGTLPEISSERKNHAGIVHQVELETKYYKKTVDIWIDEFNYEEIDLWVKPYLSDEASQVRDVLGAIIIVFRVAKGLKFHEYVMKQVKEVKKIIEMCGPLWDGVLLAIKVPENNTADTHLTKYIEDEALSNACFNEGFEYVDLECQSTYESKEGIERIREALETYMWDEKPFDSMENLFNESNEGNTNKGSEKKVEEFENLASKITALREQAKLLPLSERQSFIIKALRKTI</sequence>
<dbReference type="Proteomes" id="UP000663699">
    <property type="component" value="Chromosome 4"/>
</dbReference>
<keyword evidence="5" id="KW-0508">mRNA splicing</keyword>
<organism evidence="9 10">
    <name type="scientific">Pneumocystis wakefieldiae</name>
    <dbReference type="NCBI Taxonomy" id="38082"/>
    <lineage>
        <taxon>Eukaryota</taxon>
        <taxon>Fungi</taxon>
        <taxon>Dikarya</taxon>
        <taxon>Ascomycota</taxon>
        <taxon>Taphrinomycotina</taxon>
        <taxon>Pneumocystomycetes</taxon>
        <taxon>Pneumocystaceae</taxon>
        <taxon>Pneumocystis</taxon>
    </lineage>
</organism>
<dbReference type="PANTHER" id="PTHR28043">
    <property type="entry name" value="INCREASED RECOMBINATION CENTERS PROTEIN 6"/>
    <property type="match status" value="1"/>
</dbReference>
<gene>
    <name evidence="9" type="ORF">MERGE_002173</name>
</gene>
<dbReference type="SMART" id="SM00651">
    <property type="entry name" value="Sm"/>
    <property type="match status" value="1"/>
</dbReference>
<dbReference type="Gene3D" id="3.40.50.11960">
    <property type="match status" value="1"/>
</dbReference>
<keyword evidence="6" id="KW-0539">Nucleus</keyword>
<dbReference type="Pfam" id="PF10199">
    <property type="entry name" value="Adaptin_binding"/>
    <property type="match status" value="1"/>
</dbReference>
<keyword evidence="4" id="KW-0507">mRNA processing</keyword>
<keyword evidence="7" id="KW-0687">Ribonucleoprotein</keyword>
<dbReference type="GO" id="GO:0016192">
    <property type="term" value="P:vesicle-mediated transport"/>
    <property type="evidence" value="ECO:0007669"/>
    <property type="project" value="InterPro"/>
</dbReference>
<dbReference type="Gene3D" id="2.30.30.100">
    <property type="match status" value="1"/>
</dbReference>
<evidence type="ECO:0000256" key="3">
    <source>
        <dbReference type="ARBA" id="ARBA00008146"/>
    </source>
</evidence>
<evidence type="ECO:0000256" key="7">
    <source>
        <dbReference type="ARBA" id="ARBA00023274"/>
    </source>
</evidence>
<dbReference type="EMBL" id="CP054535">
    <property type="protein sequence ID" value="QSL64869.1"/>
    <property type="molecule type" value="Genomic_DNA"/>
</dbReference>
<evidence type="ECO:0000256" key="2">
    <source>
        <dbReference type="ARBA" id="ARBA00004514"/>
    </source>
</evidence>
<dbReference type="GO" id="GO:0000387">
    <property type="term" value="P:spliceosomal snRNP assembly"/>
    <property type="evidence" value="ECO:0007669"/>
    <property type="project" value="InterPro"/>
</dbReference>
<accession>A0A899G037</accession>
<dbReference type="OrthoDB" id="10261384at2759"/>
<dbReference type="GO" id="GO:0003723">
    <property type="term" value="F:RNA binding"/>
    <property type="evidence" value="ECO:0007669"/>
    <property type="project" value="InterPro"/>
</dbReference>
<protein>
    <recommendedName>
        <fullName evidence="8">Sm domain-containing protein</fullName>
    </recommendedName>
</protein>
<dbReference type="GO" id="GO:0030674">
    <property type="term" value="F:protein-macromolecule adaptor activity"/>
    <property type="evidence" value="ECO:0007669"/>
    <property type="project" value="TreeGrafter"/>
</dbReference>
<dbReference type="GO" id="GO:0005681">
    <property type="term" value="C:spliceosomal complex"/>
    <property type="evidence" value="ECO:0007669"/>
    <property type="project" value="InterPro"/>
</dbReference>
<name>A0A899G037_9ASCO</name>
<evidence type="ECO:0000259" key="8">
    <source>
        <dbReference type="PROSITE" id="PS52002"/>
    </source>
</evidence>
<dbReference type="Pfam" id="PF01423">
    <property type="entry name" value="LSM"/>
    <property type="match status" value="1"/>
</dbReference>
<dbReference type="FunFam" id="2.30.30.100:FF:000002">
    <property type="entry name" value="Small nuclear ribonucleoprotein Sm D3"/>
    <property type="match status" value="1"/>
</dbReference>
<proteinExistence type="inferred from homology"/>
<dbReference type="InterPro" id="IPR010920">
    <property type="entry name" value="LSM_dom_sf"/>
</dbReference>
<dbReference type="PANTHER" id="PTHR28043:SF1">
    <property type="entry name" value="INCREASED RECOMBINATION CENTERS PROTEIN 6"/>
    <property type="match status" value="1"/>
</dbReference>
<dbReference type="InterPro" id="IPR047575">
    <property type="entry name" value="Sm"/>
</dbReference>
<reference evidence="9" key="1">
    <citation type="submission" date="2020-06" db="EMBL/GenBank/DDBJ databases">
        <title>Genomes of multiple members of Pneumocystis genus reveal paths to human pathogen Pneumocystis jirovecii.</title>
        <authorList>
            <person name="Cisse O.H."/>
            <person name="Ma L."/>
            <person name="Dekker J."/>
            <person name="Khil P."/>
            <person name="Jo J."/>
            <person name="Brenchley J."/>
            <person name="Blair R."/>
            <person name="Pahar B."/>
            <person name="Chabe M."/>
            <person name="Van Rompay K.A."/>
            <person name="Keesler R."/>
            <person name="Sukura A."/>
            <person name="Hirsch V."/>
            <person name="Kutty G."/>
            <person name="Liu Y."/>
            <person name="Peng L."/>
            <person name="Chen J."/>
            <person name="Song J."/>
            <person name="Weissenbacher-Lang C."/>
            <person name="Xu J."/>
            <person name="Upham N.S."/>
            <person name="Stajich J.E."/>
            <person name="Cuomo C.A."/>
            <person name="Cushion M.T."/>
            <person name="Kovacs J.A."/>
        </authorList>
    </citation>
    <scope>NUCLEOTIDE SEQUENCE</scope>
    <source>
        <strain evidence="9">2A</strain>
    </source>
</reference>
<keyword evidence="10" id="KW-1185">Reference proteome</keyword>
<evidence type="ECO:0000256" key="1">
    <source>
        <dbReference type="ARBA" id="ARBA00004123"/>
    </source>
</evidence>
<dbReference type="GO" id="GO:0005685">
    <property type="term" value="C:U1 snRNP"/>
    <property type="evidence" value="ECO:0007669"/>
    <property type="project" value="UniProtKB-ARBA"/>
</dbReference>
<dbReference type="InterPro" id="IPR001163">
    <property type="entry name" value="Sm_dom_euk/arc"/>
</dbReference>
<dbReference type="InterPro" id="IPR034099">
    <property type="entry name" value="SmD3"/>
</dbReference>
<dbReference type="GO" id="GO:0005829">
    <property type="term" value="C:cytosol"/>
    <property type="evidence" value="ECO:0007669"/>
    <property type="project" value="UniProtKB-SubCell"/>
</dbReference>
<comment type="subcellular location">
    <subcellularLocation>
        <location evidence="2">Cytoplasm</location>
        <location evidence="2">Cytosol</location>
    </subcellularLocation>
    <subcellularLocation>
        <location evidence="1">Nucleus</location>
    </subcellularLocation>
</comment>
<evidence type="ECO:0000256" key="5">
    <source>
        <dbReference type="ARBA" id="ARBA00023187"/>
    </source>
</evidence>
<evidence type="ECO:0000313" key="10">
    <source>
        <dbReference type="Proteomes" id="UP000663699"/>
    </source>
</evidence>
<dbReference type="InterPro" id="IPR034627">
    <property type="entry name" value="Irc6"/>
</dbReference>
<comment type="similarity">
    <text evidence="3">Belongs to the snRNP core protein family.</text>
</comment>
<dbReference type="SUPFAM" id="SSF50182">
    <property type="entry name" value="Sm-like ribonucleoproteins"/>
    <property type="match status" value="1"/>
</dbReference>
<dbReference type="AlphaFoldDB" id="A0A899G037"/>
<dbReference type="CDD" id="cd01721">
    <property type="entry name" value="Sm_D3"/>
    <property type="match status" value="1"/>
</dbReference>
<evidence type="ECO:0000313" key="9">
    <source>
        <dbReference type="EMBL" id="QSL64869.1"/>
    </source>
</evidence>
<evidence type="ECO:0000256" key="4">
    <source>
        <dbReference type="ARBA" id="ARBA00022664"/>
    </source>
</evidence>
<feature type="domain" description="Sm" evidence="8">
    <location>
        <begin position="6"/>
        <end position="78"/>
    </location>
</feature>
<evidence type="ECO:0000256" key="6">
    <source>
        <dbReference type="ARBA" id="ARBA00023242"/>
    </source>
</evidence>
<dbReference type="PROSITE" id="PS52002">
    <property type="entry name" value="SM"/>
    <property type="match status" value="1"/>
</dbReference>